<name>A0A085GFN5_EWIA3</name>
<dbReference type="STRING" id="910964.GEAM_1428"/>
<protein>
    <submittedName>
        <fullName evidence="6">SfmH family fimbriae-like adhesin protein</fullName>
    </submittedName>
</protein>
<dbReference type="EMBL" id="JMPJ01000040">
    <property type="protein sequence ID" value="KFC82530.1"/>
    <property type="molecule type" value="Genomic_DNA"/>
</dbReference>
<evidence type="ECO:0000256" key="1">
    <source>
        <dbReference type="ARBA" id="ARBA00004561"/>
    </source>
</evidence>
<dbReference type="Proteomes" id="UP000028640">
    <property type="component" value="Unassembled WGS sequence"/>
</dbReference>
<keyword evidence="2 4" id="KW-0732">Signal</keyword>
<dbReference type="Pfam" id="PF00419">
    <property type="entry name" value="Fimbrial"/>
    <property type="match status" value="1"/>
</dbReference>
<feature type="domain" description="Fimbrial-type adhesion" evidence="5">
    <location>
        <begin position="222"/>
        <end position="365"/>
    </location>
</feature>
<evidence type="ECO:0000256" key="3">
    <source>
        <dbReference type="ARBA" id="ARBA00023263"/>
    </source>
</evidence>
<comment type="caution">
    <text evidence="6">The sequence shown here is derived from an EMBL/GenBank/DDBJ whole genome shotgun (WGS) entry which is preliminary data.</text>
</comment>
<feature type="chain" id="PRO_5001791087" evidence="4">
    <location>
        <begin position="51"/>
        <end position="367"/>
    </location>
</feature>
<dbReference type="InterPro" id="IPR050263">
    <property type="entry name" value="Bact_Fimbrial_Adh_Pro"/>
</dbReference>
<evidence type="ECO:0000313" key="6">
    <source>
        <dbReference type="EMBL" id="KFC82530.1"/>
    </source>
</evidence>
<comment type="subcellular location">
    <subcellularLocation>
        <location evidence="1">Fimbrium</location>
    </subcellularLocation>
</comment>
<dbReference type="GeneID" id="78379776"/>
<dbReference type="InterPro" id="IPR008966">
    <property type="entry name" value="Adhesion_dom_sf"/>
</dbReference>
<dbReference type="GO" id="GO:0043709">
    <property type="term" value="P:cell adhesion involved in single-species biofilm formation"/>
    <property type="evidence" value="ECO:0007669"/>
    <property type="project" value="TreeGrafter"/>
</dbReference>
<evidence type="ECO:0000259" key="5">
    <source>
        <dbReference type="Pfam" id="PF00419"/>
    </source>
</evidence>
<keyword evidence="7" id="KW-1185">Reference proteome</keyword>
<dbReference type="SUPFAM" id="SSF49401">
    <property type="entry name" value="Bacterial adhesins"/>
    <property type="match status" value="1"/>
</dbReference>
<feature type="signal peptide" evidence="4">
    <location>
        <begin position="1"/>
        <end position="50"/>
    </location>
</feature>
<proteinExistence type="predicted"/>
<organism evidence="6 7">
    <name type="scientific">Ewingella americana (strain ATCC 33852 / DSM 4580 / CCUG 14506 / JCM 5911 / LMG 7869 / NCTC 12157 / CDC 1468-78)</name>
    <dbReference type="NCBI Taxonomy" id="910964"/>
    <lineage>
        <taxon>Bacteria</taxon>
        <taxon>Pseudomonadati</taxon>
        <taxon>Pseudomonadota</taxon>
        <taxon>Gammaproteobacteria</taxon>
        <taxon>Enterobacterales</taxon>
        <taxon>Yersiniaceae</taxon>
        <taxon>Ewingella</taxon>
    </lineage>
</organism>
<dbReference type="AlphaFoldDB" id="A0A085GFN5"/>
<sequence length="367" mass="39124">MKSNKDRNNLNSNIYRQSVIPAKYKLINAKVLTLLGVSIAMGLFSSAANAYTCGPDTSTKVYNFNMNYNLTTPEDNMAGMVKRNAYSWNTAGDYTVSCACNGTYMAPYITATVPEHGGVVYNDGTNKFYAISRYLAVSSSVFVAGGLRRVIPAPFHLSNQNTVGVTCTRSGFWETGNKGTVSLYFRRAFVGVQTIPMTKVVDIFVATDSTSKSTVPVASVFMSGTVTIPQSCTINGGGVITIPFGDIIASDISTKGQMAKGFVPKNQQLNVACNNISEGVKVSLSFQGKPDASEPSVLSTTNQNVGVKIENVSGEVIPPVNGGLSLNMNYATQSATSQIKLYPINTTGQMPETGNFTATATIQAEIE</sequence>
<gene>
    <name evidence="6" type="ORF">GEAM_1428</name>
</gene>
<evidence type="ECO:0000313" key="7">
    <source>
        <dbReference type="Proteomes" id="UP000028640"/>
    </source>
</evidence>
<reference evidence="6 7" key="1">
    <citation type="submission" date="2014-05" db="EMBL/GenBank/DDBJ databases">
        <title>ATOL: Assembling a taxonomically balanced genome-scale reconstruction of the evolutionary history of the Enterobacteriaceae.</title>
        <authorList>
            <person name="Plunkett G.III."/>
            <person name="Neeno-Eckwall E.C."/>
            <person name="Glasner J.D."/>
            <person name="Perna N.T."/>
        </authorList>
    </citation>
    <scope>NUCLEOTIDE SEQUENCE [LARGE SCALE GENOMIC DNA]</scope>
    <source>
        <strain evidence="6 7">ATCC 33852</strain>
    </source>
</reference>
<dbReference type="GO" id="GO:0009289">
    <property type="term" value="C:pilus"/>
    <property type="evidence" value="ECO:0007669"/>
    <property type="project" value="UniProtKB-SubCell"/>
</dbReference>
<evidence type="ECO:0000256" key="2">
    <source>
        <dbReference type="ARBA" id="ARBA00022729"/>
    </source>
</evidence>
<dbReference type="InterPro" id="IPR000259">
    <property type="entry name" value="Adhesion_dom_fimbrial"/>
</dbReference>
<dbReference type="PANTHER" id="PTHR33420:SF31">
    <property type="entry name" value="TYPE 1 FIMBRIN D-MANNOSE SPECIFIC ADHESIN"/>
    <property type="match status" value="1"/>
</dbReference>
<dbReference type="eggNOG" id="COG3539">
    <property type="taxonomic scope" value="Bacteria"/>
</dbReference>
<keyword evidence="3" id="KW-0281">Fimbrium</keyword>
<dbReference type="PANTHER" id="PTHR33420">
    <property type="entry name" value="FIMBRIAL SUBUNIT ELFA-RELATED"/>
    <property type="match status" value="1"/>
</dbReference>
<dbReference type="RefSeq" id="WP_051899436.1">
    <property type="nucleotide sequence ID" value="NZ_JMPJ01000040.1"/>
</dbReference>
<dbReference type="InterPro" id="IPR036937">
    <property type="entry name" value="Adhesion_dom_fimbrial_sf"/>
</dbReference>
<dbReference type="Gene3D" id="2.60.40.1090">
    <property type="entry name" value="Fimbrial-type adhesion domain"/>
    <property type="match status" value="1"/>
</dbReference>
<accession>A0A085GFN5</accession>
<evidence type="ECO:0000256" key="4">
    <source>
        <dbReference type="SAM" id="SignalP"/>
    </source>
</evidence>